<dbReference type="EC" id="3.1.3.7" evidence="4"/>
<keyword evidence="4" id="KW-0378">Hydrolase</keyword>
<dbReference type="EMBL" id="JAUSUZ010000001">
    <property type="protein sequence ID" value="MDQ0369149.1"/>
    <property type="molecule type" value="Genomic_DNA"/>
</dbReference>
<feature type="domain" description="DDH" evidence="2">
    <location>
        <begin position="44"/>
        <end position="187"/>
    </location>
</feature>
<dbReference type="Gene3D" id="3.90.1640.10">
    <property type="entry name" value="inorganic pyrophosphatase (n-terminal core)"/>
    <property type="match status" value="1"/>
</dbReference>
<evidence type="ECO:0000313" key="4">
    <source>
        <dbReference type="EMBL" id="MDQ0369149.1"/>
    </source>
</evidence>
<dbReference type="PANTHER" id="PTHR47618">
    <property type="entry name" value="BIFUNCTIONAL OLIGORIBONUCLEASE AND PAP PHOSPHATASE NRNA"/>
    <property type="match status" value="1"/>
</dbReference>
<dbReference type="Pfam" id="PF02272">
    <property type="entry name" value="DHHA1"/>
    <property type="match status" value="1"/>
</dbReference>
<gene>
    <name evidence="4" type="ORF">J2S42_005818</name>
</gene>
<dbReference type="InterPro" id="IPR001667">
    <property type="entry name" value="DDH_dom"/>
</dbReference>
<dbReference type="Proteomes" id="UP001240236">
    <property type="component" value="Unassembled WGS sequence"/>
</dbReference>
<accession>A0AAE3W5K7</accession>
<dbReference type="PANTHER" id="PTHR47618:SF1">
    <property type="entry name" value="BIFUNCTIONAL OLIGORIBONUCLEASE AND PAP PHOSPHATASE NRNA"/>
    <property type="match status" value="1"/>
</dbReference>
<dbReference type="AlphaFoldDB" id="A0AAE3W5K7"/>
<feature type="domain" description="DHHA1" evidence="3">
    <location>
        <begin position="268"/>
        <end position="350"/>
    </location>
</feature>
<dbReference type="InterPro" id="IPR051319">
    <property type="entry name" value="Oligoribo/pAp-PDE_c-di-AMP_PDE"/>
</dbReference>
<evidence type="ECO:0000259" key="3">
    <source>
        <dbReference type="Pfam" id="PF02272"/>
    </source>
</evidence>
<evidence type="ECO:0000259" key="2">
    <source>
        <dbReference type="Pfam" id="PF01368"/>
    </source>
</evidence>
<evidence type="ECO:0000256" key="1">
    <source>
        <dbReference type="SAM" id="MobiDB-lite"/>
    </source>
</evidence>
<evidence type="ECO:0000313" key="5">
    <source>
        <dbReference type="Proteomes" id="UP001240236"/>
    </source>
</evidence>
<feature type="region of interest" description="Disordered" evidence="1">
    <location>
        <begin position="1"/>
        <end position="25"/>
    </location>
</feature>
<dbReference type="EC" id="3.1.13.3" evidence="4"/>
<protein>
    <submittedName>
        <fullName evidence="4">Phosphoesterase RecJ-like protein</fullName>
        <ecNumber evidence="4">3.1.13.3</ecNumber>
        <ecNumber evidence="4">3.1.3.7</ecNumber>
    </submittedName>
</protein>
<dbReference type="GO" id="GO:0008441">
    <property type="term" value="F:3'(2'),5'-bisphosphate nucleotidase activity"/>
    <property type="evidence" value="ECO:0007669"/>
    <property type="project" value="UniProtKB-EC"/>
</dbReference>
<organism evidence="4 5">
    <name type="scientific">Catenuloplanes indicus</name>
    <dbReference type="NCBI Taxonomy" id="137267"/>
    <lineage>
        <taxon>Bacteria</taxon>
        <taxon>Bacillati</taxon>
        <taxon>Actinomycetota</taxon>
        <taxon>Actinomycetes</taxon>
        <taxon>Micromonosporales</taxon>
        <taxon>Micromonosporaceae</taxon>
        <taxon>Catenuloplanes</taxon>
    </lineage>
</organism>
<dbReference type="InterPro" id="IPR038763">
    <property type="entry name" value="DHH_sf"/>
</dbReference>
<dbReference type="Gene3D" id="3.10.310.30">
    <property type="match status" value="1"/>
</dbReference>
<keyword evidence="5" id="KW-1185">Reference proteome</keyword>
<dbReference type="SUPFAM" id="SSF64182">
    <property type="entry name" value="DHH phosphoesterases"/>
    <property type="match status" value="1"/>
</dbReference>
<dbReference type="Pfam" id="PF01368">
    <property type="entry name" value="DHH"/>
    <property type="match status" value="1"/>
</dbReference>
<sequence>MTAAPARSIVPPPRTAAEGPVGPPRETDWAAAVAAVRRWLPDGRILLVCHVNPDGDALGSMLGFAHGLRRLGARHVQATFPGPFDVPEPLREVPGVDRMIPETEAWTDPDLLVTFDAASTDRLGALASRLSTARDSVVLDHHASNPGFGAVRLVDPAAAATSVVVEQLLDRLDVPLDAEIAECLYTALTTDTGSFRFAATTPAVHQMAARLVATGIHPGEIAQRVFDSRPLGAVKLFGEVLGRCELDQDAAAGHGLCWTTATLADLEKHGQRPHVLEALIDSVRCVAEADVCVVLKQIAEDTWSVSMRSKGAVDVSRVAGLLGGGGHRAAAGFTGTGSPADVLASIRSELDGSVIR</sequence>
<dbReference type="GO" id="GO:0003676">
    <property type="term" value="F:nucleic acid binding"/>
    <property type="evidence" value="ECO:0007669"/>
    <property type="project" value="InterPro"/>
</dbReference>
<reference evidence="4 5" key="1">
    <citation type="submission" date="2023-07" db="EMBL/GenBank/DDBJ databases">
        <title>Sequencing the genomes of 1000 actinobacteria strains.</title>
        <authorList>
            <person name="Klenk H.-P."/>
        </authorList>
    </citation>
    <scope>NUCLEOTIDE SEQUENCE [LARGE SCALE GENOMIC DNA]</scope>
    <source>
        <strain evidence="4 5">DSM 44709</strain>
    </source>
</reference>
<dbReference type="InterPro" id="IPR003156">
    <property type="entry name" value="DHHA1_dom"/>
</dbReference>
<comment type="caution">
    <text evidence="4">The sequence shown here is derived from an EMBL/GenBank/DDBJ whole genome shotgun (WGS) entry which is preliminary data.</text>
</comment>
<proteinExistence type="predicted"/>
<name>A0AAE3W5K7_9ACTN</name>